<dbReference type="InterPro" id="IPR000477">
    <property type="entry name" value="RT_dom"/>
</dbReference>
<dbReference type="PROSITE" id="PS50878">
    <property type="entry name" value="RT_POL"/>
    <property type="match status" value="1"/>
</dbReference>
<protein>
    <submittedName>
        <fullName evidence="3">Putative RNA-directed DNA polymerase from transposon X-element</fullName>
    </submittedName>
</protein>
<dbReference type="Proteomes" id="UP000198287">
    <property type="component" value="Unassembled WGS sequence"/>
</dbReference>
<dbReference type="PANTHER" id="PTHR47027">
    <property type="entry name" value="REVERSE TRANSCRIPTASE DOMAIN-CONTAINING PROTEIN"/>
    <property type="match status" value="1"/>
</dbReference>
<dbReference type="InterPro" id="IPR043502">
    <property type="entry name" value="DNA/RNA_pol_sf"/>
</dbReference>
<dbReference type="InterPro" id="IPR036691">
    <property type="entry name" value="Endo/exonu/phosph_ase_sf"/>
</dbReference>
<keyword evidence="4" id="KW-1185">Reference proteome</keyword>
<organism evidence="3 4">
    <name type="scientific">Folsomia candida</name>
    <name type="common">Springtail</name>
    <dbReference type="NCBI Taxonomy" id="158441"/>
    <lineage>
        <taxon>Eukaryota</taxon>
        <taxon>Metazoa</taxon>
        <taxon>Ecdysozoa</taxon>
        <taxon>Arthropoda</taxon>
        <taxon>Hexapoda</taxon>
        <taxon>Collembola</taxon>
        <taxon>Entomobryomorpha</taxon>
        <taxon>Isotomoidea</taxon>
        <taxon>Isotomidae</taxon>
        <taxon>Proisotominae</taxon>
        <taxon>Folsomia</taxon>
    </lineage>
</organism>
<evidence type="ECO:0000313" key="4">
    <source>
        <dbReference type="Proteomes" id="UP000198287"/>
    </source>
</evidence>
<dbReference type="Pfam" id="PF00078">
    <property type="entry name" value="RVT_1"/>
    <property type="match status" value="1"/>
</dbReference>
<accession>A0A226EDD3</accession>
<comment type="caution">
    <text evidence="3">The sequence shown here is derived from an EMBL/GenBank/DDBJ whole genome shotgun (WGS) entry which is preliminary data.</text>
</comment>
<keyword evidence="3" id="KW-0695">RNA-directed DNA polymerase</keyword>
<dbReference type="InterPro" id="IPR043128">
    <property type="entry name" value="Rev_trsase/Diguanyl_cyclase"/>
</dbReference>
<dbReference type="Gene3D" id="3.60.10.10">
    <property type="entry name" value="Endonuclease/exonuclease/phosphatase"/>
    <property type="match status" value="1"/>
</dbReference>
<gene>
    <name evidence="3" type="ORF">Fcan01_11589</name>
</gene>
<keyword evidence="3" id="KW-0808">Transferase</keyword>
<feature type="domain" description="Reverse transcriptase" evidence="2">
    <location>
        <begin position="678"/>
        <end position="954"/>
    </location>
</feature>
<feature type="region of interest" description="Disordered" evidence="1">
    <location>
        <begin position="1"/>
        <end position="33"/>
    </location>
</feature>
<proteinExistence type="predicted"/>
<keyword evidence="3" id="KW-0548">Nucleotidyltransferase</keyword>
<evidence type="ECO:0000259" key="2">
    <source>
        <dbReference type="PROSITE" id="PS50878"/>
    </source>
</evidence>
<dbReference type="SUPFAM" id="SSF56219">
    <property type="entry name" value="DNase I-like"/>
    <property type="match status" value="1"/>
</dbReference>
<evidence type="ECO:0000256" key="1">
    <source>
        <dbReference type="SAM" id="MobiDB-lite"/>
    </source>
</evidence>
<sequence length="1053" mass="119534">MPPVNPSPRKRDGGRKKSRTDMEMEQEESDSPLPLTRQDLRDIMEEFYADKLQTIIDLATKPLYDKILVLEQALEKLTAATAAASLGPSPTPRPQHGNPKNVVIFGLGEDAKEPPALLYNKITDLTKEMGLKDFDFDDARRMGKPSAGKTRPVLLQLIRTRDKWAIFGAKRQLWTGPDGKPDHSKKYAKIFINEDMSQEERKASADLRVKLKDLRKTDPDVKGIVKGGTLTTMKAGVVLHKYKWTSVGYFNIENLHNLSHLPPDESAPLADFAALGLVETWHTFSPPPLPPNLANFTMIESQAIKPTGRGRPSGGLVLLLNNSLVKLSSILYQSNNRVGNLGDIENDMQFYCPAQRNAKDKTINKRGEELMDFMTQHELTLANGRFHGDEDGKFTFRSPQGQSTIDLIFISPAITPLISSMRVHTLSTSYHNLVTIAWQDTSQVNAPTQPPSLKFHWQPDKLEPYQNSIAQITAEPDSHHPSYESVIDTLTIAAKTNGMAYLQDGNKKRTHHPWFDLQCKDSAVNIKNCRKQARSHHWDSTHADIFYKAKHAHKKLCREKQRDYFAQLRVNLSQASTSQDFWKSVKPFRSKPFVPNAINQKDWERFYHQMQAARESDETEFIGVLHPDLDAPFTRIDIYQAIHKTSNNKAPGLDAIPNEFLKSLPIQGIDLLVDCYNNILESESPPEEWSRSITVMIHKKGDKLNPNNYRPIALLSSLLKLFIQVLQHRLTEWAEKCGILPEAQGGFRQQRGCDDQIHVLNTAVNLGTNNNGKVYACFFDFARAFPSVPHQKLWSKLNDIGVSPKFIRLLRKIYEKSATQVRMTEGLTDPIEITEGLAQGCVLSPLLFSLYTSDIEQVLKDFKAQGIQISPQLALHILLYADDMILMSPSPEGLQMKIRRLTRYFDQLSLKVHMDKTKIIVFRRAGKLKKGLNFTYKGEKIEIVKQYTYLGVPLSSSGLFPLAAEHFRKKGLTALGSTWKIFTRARLEPLDKKYTLFQALVSSTAMYGAHIWSLRYLNEIEKIQYQFHRRLLGLPHGTPSYALRLELNRPSTR</sequence>
<dbReference type="OrthoDB" id="6628575at2759"/>
<dbReference type="GO" id="GO:0003964">
    <property type="term" value="F:RNA-directed DNA polymerase activity"/>
    <property type="evidence" value="ECO:0007669"/>
    <property type="project" value="UniProtKB-KW"/>
</dbReference>
<dbReference type="CDD" id="cd01650">
    <property type="entry name" value="RT_nLTR_like"/>
    <property type="match status" value="1"/>
</dbReference>
<dbReference type="OMA" id="WAPIMAS"/>
<dbReference type="PANTHER" id="PTHR47027:SF20">
    <property type="entry name" value="REVERSE TRANSCRIPTASE-LIKE PROTEIN WITH RNA-DIRECTED DNA POLYMERASE DOMAIN"/>
    <property type="match status" value="1"/>
</dbReference>
<name>A0A226EDD3_FOLCA</name>
<dbReference type="STRING" id="158441.A0A226EDD3"/>
<dbReference type="EMBL" id="LNIX01000005">
    <property type="protein sequence ID" value="OXA54686.1"/>
    <property type="molecule type" value="Genomic_DNA"/>
</dbReference>
<evidence type="ECO:0000313" key="3">
    <source>
        <dbReference type="EMBL" id="OXA54686.1"/>
    </source>
</evidence>
<dbReference type="Gene3D" id="3.30.70.270">
    <property type="match status" value="1"/>
</dbReference>
<dbReference type="SUPFAM" id="SSF56672">
    <property type="entry name" value="DNA/RNA polymerases"/>
    <property type="match status" value="1"/>
</dbReference>
<dbReference type="AlphaFoldDB" id="A0A226EDD3"/>
<reference evidence="3 4" key="1">
    <citation type="submission" date="2015-12" db="EMBL/GenBank/DDBJ databases">
        <title>The genome of Folsomia candida.</title>
        <authorList>
            <person name="Faddeeva A."/>
            <person name="Derks M.F."/>
            <person name="Anvar Y."/>
            <person name="Smit S."/>
            <person name="Van Straalen N."/>
            <person name="Roelofs D."/>
        </authorList>
    </citation>
    <scope>NUCLEOTIDE SEQUENCE [LARGE SCALE GENOMIC DNA]</scope>
    <source>
        <strain evidence="3 4">VU population</strain>
        <tissue evidence="3">Whole body</tissue>
    </source>
</reference>